<dbReference type="PROSITE" id="PS50943">
    <property type="entry name" value="HTH_CROC1"/>
    <property type="match status" value="1"/>
</dbReference>
<dbReference type="EMBL" id="CP124734">
    <property type="protein sequence ID" value="WHA42817.1"/>
    <property type="molecule type" value="Genomic_DNA"/>
</dbReference>
<dbReference type="Proteomes" id="UP000298664">
    <property type="component" value="Chromosome Linear"/>
</dbReference>
<dbReference type="GO" id="GO:0003677">
    <property type="term" value="F:DNA binding"/>
    <property type="evidence" value="ECO:0007669"/>
    <property type="project" value="InterPro"/>
</dbReference>
<feature type="domain" description="HTH cro/C1-type" evidence="1">
    <location>
        <begin position="22"/>
        <end position="75"/>
    </location>
</feature>
<protein>
    <submittedName>
        <fullName evidence="4">Helix-turn-helix domain-containing protein</fullName>
    </submittedName>
    <submittedName>
        <fullName evidence="2">Helix-turn-helix transcriptional regulator</fullName>
    </submittedName>
</protein>
<proteinExistence type="predicted"/>
<keyword evidence="6" id="KW-1185">Reference proteome</keyword>
<evidence type="ECO:0000259" key="1">
    <source>
        <dbReference type="PROSITE" id="PS50943"/>
    </source>
</evidence>
<dbReference type="Pfam" id="PF01381">
    <property type="entry name" value="HTH_3"/>
    <property type="match status" value="1"/>
</dbReference>
<dbReference type="EMBL" id="CP072168">
    <property type="protein sequence ID" value="QYA09743.1"/>
    <property type="molecule type" value="Genomic_DNA"/>
</dbReference>
<dbReference type="CDD" id="cd00093">
    <property type="entry name" value="HTH_XRE"/>
    <property type="match status" value="1"/>
</dbReference>
<accession>A0A4D7DSN8</accession>
<dbReference type="STRING" id="1367849.GCA_000518585_01265"/>
<dbReference type="SMART" id="SM00530">
    <property type="entry name" value="HTH_XRE"/>
    <property type="match status" value="1"/>
</dbReference>
<evidence type="ECO:0000313" key="2">
    <source>
        <dbReference type="EMBL" id="QCI99821.1"/>
    </source>
</evidence>
<gene>
    <name evidence="2" type="ORF">CFBP5473_17805</name>
    <name evidence="4" type="ORF">CFBP5477_016215</name>
    <name evidence="3" type="ORF">J5285_20530</name>
</gene>
<dbReference type="Proteomes" id="UP000298545">
    <property type="component" value="Chromosome linear"/>
</dbReference>
<reference evidence="4" key="3">
    <citation type="submission" date="2023-05" db="EMBL/GenBank/DDBJ databases">
        <title>Complete genome sequence of Agrobacterium larrymoorei CFBP5477.</title>
        <authorList>
            <person name="Yen H.-C."/>
            <person name="Chou L."/>
            <person name="Lin Y.-C."/>
            <person name="Lai E.-M."/>
            <person name="Kuo C.-H."/>
        </authorList>
    </citation>
    <scope>NUCLEOTIDE SEQUENCE</scope>
    <source>
        <strain evidence="4">CFBP5477</strain>
    </source>
</reference>
<dbReference type="Gene3D" id="1.10.260.40">
    <property type="entry name" value="lambda repressor-like DNA-binding domains"/>
    <property type="match status" value="1"/>
</dbReference>
<evidence type="ECO:0000313" key="6">
    <source>
        <dbReference type="Proteomes" id="UP000826513"/>
    </source>
</evidence>
<dbReference type="RefSeq" id="WP_027674127.1">
    <property type="nucleotide sequence ID" value="NZ_CP039692.1"/>
</dbReference>
<reference evidence="2 5" key="1">
    <citation type="submission" date="2019-04" db="EMBL/GenBank/DDBJ databases">
        <title>Complete genome sequence of Agrobacterium larrymoorei CFBP5473.</title>
        <authorList>
            <person name="Haryono M."/>
            <person name="Chou L."/>
            <person name="Lin Y.-C."/>
            <person name="Lai E.-M."/>
            <person name="Kuo C.-H."/>
        </authorList>
    </citation>
    <scope>NUCLEOTIDE SEQUENCE [LARGE SCALE GENOMIC DNA]</scope>
    <source>
        <strain evidence="2 5">CFBP5473</strain>
    </source>
</reference>
<reference evidence="3 6" key="2">
    <citation type="submission" date="2021-03" db="EMBL/GenBank/DDBJ databases">
        <title>Rapid diversification of plasmids in a genus of pathogenic and nitrogen fixing bacteria.</title>
        <authorList>
            <person name="Weisberg A.J."/>
            <person name="Miller M."/>
            <person name="Ream W."/>
            <person name="Grunwald N.J."/>
            <person name="Chang J.H."/>
        </authorList>
    </citation>
    <scope>NUCLEOTIDE SEQUENCE [LARGE SCALE GENOMIC DNA]</scope>
    <source>
        <strain evidence="3 6">AF3.44</strain>
    </source>
</reference>
<dbReference type="KEGG" id="alf:CFBP5473_17805"/>
<evidence type="ECO:0000313" key="3">
    <source>
        <dbReference type="EMBL" id="QYA09743.1"/>
    </source>
</evidence>
<dbReference type="InterPro" id="IPR001387">
    <property type="entry name" value="Cro/C1-type_HTH"/>
</dbReference>
<dbReference type="OrthoDB" id="8116852at2"/>
<evidence type="ECO:0000313" key="5">
    <source>
        <dbReference type="Proteomes" id="UP000298545"/>
    </source>
</evidence>
<dbReference type="Proteomes" id="UP000826513">
    <property type="component" value="Chromosome 2"/>
</dbReference>
<dbReference type="InterPro" id="IPR010982">
    <property type="entry name" value="Lambda_DNA-bd_dom_sf"/>
</dbReference>
<dbReference type="SUPFAM" id="SSF47413">
    <property type="entry name" value="lambda repressor-like DNA-binding domains"/>
    <property type="match status" value="1"/>
</dbReference>
<sequence>MTISVSKPSTGSKTSAPFAGKILNARNAAGYTVDQLALTCGLTSQEITALETGADSDPMRIKRVATALQIPLPTLM</sequence>
<dbReference type="EMBL" id="CP039692">
    <property type="protein sequence ID" value="QCI99821.1"/>
    <property type="molecule type" value="Genomic_DNA"/>
</dbReference>
<name>A0A4D7DSN8_9HYPH</name>
<dbReference type="AlphaFoldDB" id="A0A4D7DSN8"/>
<organism evidence="2 5">
    <name type="scientific">Agrobacterium larrymoorei</name>
    <dbReference type="NCBI Taxonomy" id="160699"/>
    <lineage>
        <taxon>Bacteria</taxon>
        <taxon>Pseudomonadati</taxon>
        <taxon>Pseudomonadota</taxon>
        <taxon>Alphaproteobacteria</taxon>
        <taxon>Hyphomicrobiales</taxon>
        <taxon>Rhizobiaceae</taxon>
        <taxon>Rhizobium/Agrobacterium group</taxon>
        <taxon>Agrobacterium</taxon>
    </lineage>
</organism>
<evidence type="ECO:0000313" key="4">
    <source>
        <dbReference type="EMBL" id="WHA42817.1"/>
    </source>
</evidence>